<dbReference type="EMBL" id="GBRH01233627">
    <property type="protein sequence ID" value="JAD64268.1"/>
    <property type="molecule type" value="Transcribed_RNA"/>
</dbReference>
<organism evidence="1">
    <name type="scientific">Arundo donax</name>
    <name type="common">Giant reed</name>
    <name type="synonym">Donax arundinaceus</name>
    <dbReference type="NCBI Taxonomy" id="35708"/>
    <lineage>
        <taxon>Eukaryota</taxon>
        <taxon>Viridiplantae</taxon>
        <taxon>Streptophyta</taxon>
        <taxon>Embryophyta</taxon>
        <taxon>Tracheophyta</taxon>
        <taxon>Spermatophyta</taxon>
        <taxon>Magnoliopsida</taxon>
        <taxon>Liliopsida</taxon>
        <taxon>Poales</taxon>
        <taxon>Poaceae</taxon>
        <taxon>PACMAD clade</taxon>
        <taxon>Arundinoideae</taxon>
        <taxon>Arundineae</taxon>
        <taxon>Arundo</taxon>
    </lineage>
</organism>
<accession>A0A0A9BQ46</accession>
<reference evidence="1" key="1">
    <citation type="submission" date="2014-09" db="EMBL/GenBank/DDBJ databases">
        <authorList>
            <person name="Magalhaes I.L.F."/>
            <person name="Oliveira U."/>
            <person name="Santos F.R."/>
            <person name="Vidigal T.H.D.A."/>
            <person name="Brescovit A.D."/>
            <person name="Santos A.J."/>
        </authorList>
    </citation>
    <scope>NUCLEOTIDE SEQUENCE</scope>
    <source>
        <tissue evidence="1">Shoot tissue taken approximately 20 cm above the soil surface</tissue>
    </source>
</reference>
<evidence type="ECO:0000313" key="1">
    <source>
        <dbReference type="EMBL" id="JAD64268.1"/>
    </source>
</evidence>
<name>A0A0A9BQ46_ARUDO</name>
<dbReference type="AlphaFoldDB" id="A0A0A9BQ46"/>
<sequence>MFAAKLLNNKPSLLFNRSAPD</sequence>
<protein>
    <submittedName>
        <fullName evidence="1">Uncharacterized protein</fullName>
    </submittedName>
</protein>
<reference evidence="1" key="2">
    <citation type="journal article" date="2015" name="Data Brief">
        <title>Shoot transcriptome of the giant reed, Arundo donax.</title>
        <authorList>
            <person name="Barrero R.A."/>
            <person name="Guerrero F.D."/>
            <person name="Moolhuijzen P."/>
            <person name="Goolsby J.A."/>
            <person name="Tidwell J."/>
            <person name="Bellgard S.E."/>
            <person name="Bellgard M.I."/>
        </authorList>
    </citation>
    <scope>NUCLEOTIDE SEQUENCE</scope>
    <source>
        <tissue evidence="1">Shoot tissue taken approximately 20 cm above the soil surface</tissue>
    </source>
</reference>
<proteinExistence type="predicted"/>